<dbReference type="GO" id="GO:0005886">
    <property type="term" value="C:plasma membrane"/>
    <property type="evidence" value="ECO:0007669"/>
    <property type="project" value="TreeGrafter"/>
</dbReference>
<dbReference type="CDD" id="cd16922">
    <property type="entry name" value="HATPase_EvgS-ArcB-TorS-like"/>
    <property type="match status" value="1"/>
</dbReference>
<dbReference type="Pfam" id="PF00497">
    <property type="entry name" value="SBP_bac_3"/>
    <property type="match status" value="1"/>
</dbReference>
<keyword evidence="4" id="KW-0808">Transferase</keyword>
<dbReference type="SUPFAM" id="SSF47384">
    <property type="entry name" value="Homodimeric domain of signal transducing histidine kinase"/>
    <property type="match status" value="1"/>
</dbReference>
<protein>
    <recommendedName>
        <fullName evidence="2">histidine kinase</fullName>
        <ecNumber evidence="2">2.7.13.3</ecNumber>
    </recommendedName>
</protein>
<proteinExistence type="predicted"/>
<dbReference type="SMART" id="SM00062">
    <property type="entry name" value="PBPb"/>
    <property type="match status" value="1"/>
</dbReference>
<dbReference type="InterPro" id="IPR036097">
    <property type="entry name" value="HisK_dim/P_sf"/>
</dbReference>
<dbReference type="EC" id="2.7.13.3" evidence="2"/>
<feature type="domain" description="Histidine kinase" evidence="7">
    <location>
        <begin position="325"/>
        <end position="543"/>
    </location>
</feature>
<keyword evidence="3" id="KW-0597">Phosphoprotein</keyword>
<evidence type="ECO:0000259" key="7">
    <source>
        <dbReference type="PROSITE" id="PS50109"/>
    </source>
</evidence>
<comment type="catalytic activity">
    <reaction evidence="1">
        <text>ATP + protein L-histidine = ADP + protein N-phospho-L-histidine.</text>
        <dbReference type="EC" id="2.7.13.3"/>
    </reaction>
</comment>
<evidence type="ECO:0000256" key="5">
    <source>
        <dbReference type="ARBA" id="ARBA00022777"/>
    </source>
</evidence>
<dbReference type="SMART" id="SM00388">
    <property type="entry name" value="HisKA"/>
    <property type="match status" value="1"/>
</dbReference>
<dbReference type="InterPro" id="IPR004358">
    <property type="entry name" value="Sig_transdc_His_kin-like_C"/>
</dbReference>
<dbReference type="SUPFAM" id="SSF53850">
    <property type="entry name" value="Periplasmic binding protein-like II"/>
    <property type="match status" value="1"/>
</dbReference>
<dbReference type="CDD" id="cd00082">
    <property type="entry name" value="HisKA"/>
    <property type="match status" value="1"/>
</dbReference>
<accession>A0AAE3MC62</accession>
<organism evidence="8 9">
    <name type="scientific">Plebeiibacterium marinum</name>
    <dbReference type="NCBI Taxonomy" id="2992111"/>
    <lineage>
        <taxon>Bacteria</taxon>
        <taxon>Pseudomonadati</taxon>
        <taxon>Bacteroidota</taxon>
        <taxon>Bacteroidia</taxon>
        <taxon>Marinilabiliales</taxon>
        <taxon>Marinilabiliaceae</taxon>
        <taxon>Plebeiibacterium</taxon>
    </lineage>
</organism>
<keyword evidence="6" id="KW-0812">Transmembrane</keyword>
<evidence type="ECO:0000313" key="8">
    <source>
        <dbReference type="EMBL" id="MCW3805041.1"/>
    </source>
</evidence>
<keyword evidence="9" id="KW-1185">Reference proteome</keyword>
<dbReference type="Pfam" id="PF00512">
    <property type="entry name" value="HisKA"/>
    <property type="match status" value="1"/>
</dbReference>
<comment type="caution">
    <text evidence="8">The sequence shown here is derived from an EMBL/GenBank/DDBJ whole genome shotgun (WGS) entry which is preliminary data.</text>
</comment>
<dbReference type="InterPro" id="IPR003661">
    <property type="entry name" value="HisK_dim/P_dom"/>
</dbReference>
<dbReference type="Gene3D" id="3.30.565.10">
    <property type="entry name" value="Histidine kinase-like ATPase, C-terminal domain"/>
    <property type="match status" value="1"/>
</dbReference>
<dbReference type="InterPro" id="IPR001638">
    <property type="entry name" value="Solute-binding_3/MltF_N"/>
</dbReference>
<dbReference type="Gene3D" id="1.10.287.130">
    <property type="match status" value="1"/>
</dbReference>
<evidence type="ECO:0000313" key="9">
    <source>
        <dbReference type="Proteomes" id="UP001207408"/>
    </source>
</evidence>
<evidence type="ECO:0000256" key="1">
    <source>
        <dbReference type="ARBA" id="ARBA00000085"/>
    </source>
</evidence>
<dbReference type="PRINTS" id="PR00344">
    <property type="entry name" value="BCTRLSENSOR"/>
</dbReference>
<keyword evidence="5" id="KW-0418">Kinase</keyword>
<reference evidence="8" key="1">
    <citation type="submission" date="2022-10" db="EMBL/GenBank/DDBJ databases">
        <authorList>
            <person name="Yu W.X."/>
        </authorList>
    </citation>
    <scope>NUCLEOTIDE SEQUENCE</scope>
    <source>
        <strain evidence="8">D04</strain>
    </source>
</reference>
<dbReference type="InterPro" id="IPR005467">
    <property type="entry name" value="His_kinase_dom"/>
</dbReference>
<dbReference type="PROSITE" id="PS50109">
    <property type="entry name" value="HIS_KIN"/>
    <property type="match status" value="1"/>
</dbReference>
<name>A0AAE3MC62_9BACT</name>
<evidence type="ECO:0000256" key="3">
    <source>
        <dbReference type="ARBA" id="ARBA00022553"/>
    </source>
</evidence>
<keyword evidence="6" id="KW-1133">Transmembrane helix</keyword>
<evidence type="ECO:0000256" key="6">
    <source>
        <dbReference type="SAM" id="Phobius"/>
    </source>
</evidence>
<dbReference type="GO" id="GO:0000155">
    <property type="term" value="F:phosphorelay sensor kinase activity"/>
    <property type="evidence" value="ECO:0007669"/>
    <property type="project" value="InterPro"/>
</dbReference>
<dbReference type="InterPro" id="IPR003594">
    <property type="entry name" value="HATPase_dom"/>
</dbReference>
<dbReference type="InterPro" id="IPR036890">
    <property type="entry name" value="HATPase_C_sf"/>
</dbReference>
<keyword evidence="6" id="KW-0472">Membrane</keyword>
<evidence type="ECO:0000256" key="2">
    <source>
        <dbReference type="ARBA" id="ARBA00012438"/>
    </source>
</evidence>
<dbReference type="PANTHER" id="PTHR43047:SF72">
    <property type="entry name" value="OSMOSENSING HISTIDINE PROTEIN KINASE SLN1"/>
    <property type="match status" value="1"/>
</dbReference>
<feature type="transmembrane region" description="Helical" evidence="6">
    <location>
        <begin position="258"/>
        <end position="280"/>
    </location>
</feature>
<dbReference type="Pfam" id="PF02518">
    <property type="entry name" value="HATPase_c"/>
    <property type="match status" value="1"/>
</dbReference>
<gene>
    <name evidence="8" type="ORF">OM074_05350</name>
</gene>
<dbReference type="Gene3D" id="3.40.190.10">
    <property type="entry name" value="Periplasmic binding protein-like II"/>
    <property type="match status" value="2"/>
</dbReference>
<dbReference type="AlphaFoldDB" id="A0AAE3MC62"/>
<dbReference type="Proteomes" id="UP001207408">
    <property type="component" value="Unassembled WGS sequence"/>
</dbReference>
<evidence type="ECO:0000256" key="4">
    <source>
        <dbReference type="ARBA" id="ARBA00022679"/>
    </source>
</evidence>
<dbReference type="SMART" id="SM00387">
    <property type="entry name" value="HATPase_c"/>
    <property type="match status" value="1"/>
</dbReference>
<dbReference type="EMBL" id="JAPDPI010000007">
    <property type="protein sequence ID" value="MCW3805041.1"/>
    <property type="molecule type" value="Genomic_DNA"/>
</dbReference>
<sequence>MLKKILYIFLIVMLPLHVSGEEYEIGFSNYYPPYNYLNDDGELVGFNVDILNAIKKLYQIDIKINVSDWSTANKNLEEGKLAGVAGAHYSGSHDNNYIYSRSIVNTEHCFLYNRNYHPNFSIEKFRSMREPTVALWKSDVLVGYIKSINPTTKFKFVNSYGELITMLDRTETTCIFAQRVISIYHAQKAGKDYILNLNHRILERNMGFKISKNNPDLAQIINNGLEVIFATGEYHKIYEKWIAPYEHNDNYWGRNIRYIITGSSLILGLFLLSLGVNYILKSRINKKTLDLQQQLELNSKIVKELEKQKIKAIESEKIKTAFLANMSHEIRTPMNGIIGFTDLLKNCNYSESEHKHFIDLIQQSGYRMMDTINNIIDVSKLESGLEQTKHAKVNIQKIVTELHSFFLPEAKNKELQLFSEEICTAPVETFISDEYKINSILTNLIKNAIKFTKTGHIKITYCISNDYADFWIEDTGIGISKAKQSTIFDQFVQEDLSHSRGFEGSGLGLSISKGYATLLGGSISLESETQKGSKFHVRIPNLDKTTIC</sequence>
<dbReference type="SUPFAM" id="SSF55874">
    <property type="entry name" value="ATPase domain of HSP90 chaperone/DNA topoisomerase II/histidine kinase"/>
    <property type="match status" value="1"/>
</dbReference>
<dbReference type="GO" id="GO:0009927">
    <property type="term" value="F:histidine phosphotransfer kinase activity"/>
    <property type="evidence" value="ECO:0007669"/>
    <property type="project" value="TreeGrafter"/>
</dbReference>
<dbReference type="PANTHER" id="PTHR43047">
    <property type="entry name" value="TWO-COMPONENT HISTIDINE PROTEIN KINASE"/>
    <property type="match status" value="1"/>
</dbReference>